<feature type="compositionally biased region" description="Basic residues" evidence="6">
    <location>
        <begin position="118"/>
        <end position="131"/>
    </location>
</feature>
<evidence type="ECO:0000256" key="5">
    <source>
        <dbReference type="RuleBase" id="RU000562"/>
    </source>
</evidence>
<comment type="subunit">
    <text evidence="4">Part of the 50S ribosomal subunit. Contacts protein L20.</text>
</comment>
<dbReference type="Proteomes" id="UP000229574">
    <property type="component" value="Unassembled WGS sequence"/>
</dbReference>
<gene>
    <name evidence="4 7" type="primary">rplU</name>
    <name evidence="7" type="ORF">COT54_02850</name>
</gene>
<dbReference type="InterPro" id="IPR036164">
    <property type="entry name" value="bL21-like_sf"/>
</dbReference>
<evidence type="ECO:0000313" key="8">
    <source>
        <dbReference type="Proteomes" id="UP000229574"/>
    </source>
</evidence>
<comment type="caution">
    <text evidence="7">The sequence shown here is derived from an EMBL/GenBank/DDBJ whole genome shotgun (WGS) entry which is preliminary data.</text>
</comment>
<dbReference type="PANTHER" id="PTHR21349">
    <property type="entry name" value="50S RIBOSOMAL PROTEIN L21"/>
    <property type="match status" value="1"/>
</dbReference>
<organism evidence="7 8">
    <name type="scientific">Candidatus Collierbacteria bacterium CG09_land_8_20_14_0_10_46_12</name>
    <dbReference type="NCBI Taxonomy" id="1974533"/>
    <lineage>
        <taxon>Bacteria</taxon>
        <taxon>Candidatus Collieribacteriota</taxon>
    </lineage>
</organism>
<dbReference type="EMBL" id="PEYY01000114">
    <property type="protein sequence ID" value="PIS17772.1"/>
    <property type="molecule type" value="Genomic_DNA"/>
</dbReference>
<name>A0A2H0WYQ4_9BACT</name>
<evidence type="ECO:0000256" key="3">
    <source>
        <dbReference type="ARBA" id="ARBA00023274"/>
    </source>
</evidence>
<dbReference type="InterPro" id="IPR028909">
    <property type="entry name" value="bL21-like"/>
</dbReference>
<dbReference type="SUPFAM" id="SSF141091">
    <property type="entry name" value="L21p-like"/>
    <property type="match status" value="1"/>
</dbReference>
<dbReference type="NCBIfam" id="TIGR00061">
    <property type="entry name" value="L21"/>
    <property type="match status" value="1"/>
</dbReference>
<dbReference type="GO" id="GO:0005737">
    <property type="term" value="C:cytoplasm"/>
    <property type="evidence" value="ECO:0007669"/>
    <property type="project" value="UniProtKB-ARBA"/>
</dbReference>
<keyword evidence="4 5" id="KW-0699">rRNA-binding</keyword>
<accession>A0A2H0WYQ4</accession>
<evidence type="ECO:0000256" key="1">
    <source>
        <dbReference type="ARBA" id="ARBA00008563"/>
    </source>
</evidence>
<dbReference type="AlphaFoldDB" id="A0A2H0WYQ4"/>
<comment type="similarity">
    <text evidence="1 4 5">Belongs to the bacterial ribosomal protein bL21 family.</text>
</comment>
<evidence type="ECO:0000256" key="6">
    <source>
        <dbReference type="SAM" id="MobiDB-lite"/>
    </source>
</evidence>
<dbReference type="HAMAP" id="MF_01363">
    <property type="entry name" value="Ribosomal_bL21"/>
    <property type="match status" value="1"/>
</dbReference>
<proteinExistence type="inferred from homology"/>
<dbReference type="PANTHER" id="PTHR21349:SF0">
    <property type="entry name" value="LARGE RIBOSOMAL SUBUNIT PROTEIN BL21M"/>
    <property type="match status" value="1"/>
</dbReference>
<evidence type="ECO:0000313" key="7">
    <source>
        <dbReference type="EMBL" id="PIS17772.1"/>
    </source>
</evidence>
<dbReference type="GO" id="GO:0005840">
    <property type="term" value="C:ribosome"/>
    <property type="evidence" value="ECO:0007669"/>
    <property type="project" value="UniProtKB-KW"/>
</dbReference>
<evidence type="ECO:0000256" key="2">
    <source>
        <dbReference type="ARBA" id="ARBA00022980"/>
    </source>
</evidence>
<keyword evidence="3 4" id="KW-0687">Ribonucleoprotein</keyword>
<keyword evidence="2 4" id="KW-0689">Ribosomal protein</keyword>
<keyword evidence="4 5" id="KW-0694">RNA-binding</keyword>
<comment type="function">
    <text evidence="4 5">This protein binds to 23S rRNA in the presence of protein L20.</text>
</comment>
<feature type="region of interest" description="Disordered" evidence="6">
    <location>
        <begin position="107"/>
        <end position="131"/>
    </location>
</feature>
<dbReference type="InterPro" id="IPR001787">
    <property type="entry name" value="Ribosomal_bL21"/>
</dbReference>
<dbReference type="GO" id="GO:0003735">
    <property type="term" value="F:structural constituent of ribosome"/>
    <property type="evidence" value="ECO:0007669"/>
    <property type="project" value="InterPro"/>
</dbReference>
<sequence length="131" mass="14567">MKYAVIKNGGHQYKVEEGQIIEVEKLDSDGKSYVFEEVLLSVDGDKVELGEPTISGLKVYADIVSEVKGDKIEVFKYKSKSRYRKHTGHRQKYTQIKIVGIGTNKPAPIGAQHVSPVKPKKVVAKKKPASK</sequence>
<evidence type="ECO:0000256" key="4">
    <source>
        <dbReference type="HAMAP-Rule" id="MF_01363"/>
    </source>
</evidence>
<dbReference type="Pfam" id="PF00829">
    <property type="entry name" value="Ribosomal_L21p"/>
    <property type="match status" value="1"/>
</dbReference>
<dbReference type="GO" id="GO:1990904">
    <property type="term" value="C:ribonucleoprotein complex"/>
    <property type="evidence" value="ECO:0007669"/>
    <property type="project" value="UniProtKB-KW"/>
</dbReference>
<dbReference type="GO" id="GO:0019843">
    <property type="term" value="F:rRNA binding"/>
    <property type="evidence" value="ECO:0007669"/>
    <property type="project" value="UniProtKB-UniRule"/>
</dbReference>
<reference evidence="8" key="1">
    <citation type="submission" date="2017-09" db="EMBL/GenBank/DDBJ databases">
        <title>Depth-based differentiation of microbial function through sediment-hosted aquifers and enrichment of novel symbionts in the deep terrestrial subsurface.</title>
        <authorList>
            <person name="Probst A.J."/>
            <person name="Ladd B."/>
            <person name="Jarett J.K."/>
            <person name="Geller-Mcgrath D.E."/>
            <person name="Sieber C.M.K."/>
            <person name="Emerson J.B."/>
            <person name="Anantharaman K."/>
            <person name="Thomas B.C."/>
            <person name="Malmstrom R."/>
            <person name="Stieglmeier M."/>
            <person name="Klingl A."/>
            <person name="Woyke T."/>
            <person name="Ryan C.M."/>
            <person name="Banfield J.F."/>
        </authorList>
    </citation>
    <scope>NUCLEOTIDE SEQUENCE [LARGE SCALE GENOMIC DNA]</scope>
</reference>
<protein>
    <recommendedName>
        <fullName evidence="4">Large ribosomal subunit protein bL21</fullName>
    </recommendedName>
</protein>
<dbReference type="GO" id="GO:0006412">
    <property type="term" value="P:translation"/>
    <property type="evidence" value="ECO:0007669"/>
    <property type="project" value="UniProtKB-UniRule"/>
</dbReference>